<comment type="caution">
    <text evidence="9">The sequence shown here is derived from an EMBL/GenBank/DDBJ whole genome shotgun (WGS) entry which is preliminary data.</text>
</comment>
<evidence type="ECO:0000256" key="5">
    <source>
        <dbReference type="ARBA" id="ARBA00022801"/>
    </source>
</evidence>
<sequence length="272" mass="29110">MAPRTPMPVVFDVHGYLQPGALQSAWSGMAAYGARRGFVVITPETHVLPPKWEYGKGGVDIRFLSSLLTHIENTLCVDKRRVYMTGLSMGAFTASSVACQLADRFAAVAPVSGLQDFAWCRPSRHVPVVAFHGTGDEIVSYSGGVGSRGKLLPSTDGSARTIGQQSRDAQPRLMPSTESIPAQTAAWARRNGCAARPAVRKVAQDVSRTVYPCAPDSSVELYTILGGGHNWPGGDPALAATPITGRITSSISATAIIWDFFRRHPMTGPMRT</sequence>
<dbReference type="PANTHER" id="PTHR38050">
    <property type="match status" value="1"/>
</dbReference>
<evidence type="ECO:0000256" key="1">
    <source>
        <dbReference type="ARBA" id="ARBA00004613"/>
    </source>
</evidence>
<dbReference type="PANTHER" id="PTHR38050:SF2">
    <property type="entry name" value="FERULOYL ESTERASE C-RELATED"/>
    <property type="match status" value="1"/>
</dbReference>
<evidence type="ECO:0000256" key="4">
    <source>
        <dbReference type="ARBA" id="ARBA00022729"/>
    </source>
</evidence>
<protein>
    <recommendedName>
        <fullName evidence="11">Polyhydroxybutyrate depolymerase</fullName>
    </recommendedName>
</protein>
<evidence type="ECO:0000256" key="7">
    <source>
        <dbReference type="ARBA" id="ARBA00023326"/>
    </source>
</evidence>
<reference evidence="9 10" key="1">
    <citation type="submission" date="2020-09" db="EMBL/GenBank/DDBJ databases">
        <title>Novel species in genus Gordonia.</title>
        <authorList>
            <person name="Zhang G."/>
        </authorList>
    </citation>
    <scope>NUCLEOTIDE SEQUENCE [LARGE SCALE GENOMIC DNA]</scope>
    <source>
        <strain evidence="9 10">ON-33</strain>
    </source>
</reference>
<comment type="subcellular location">
    <subcellularLocation>
        <location evidence="1">Secreted</location>
    </subcellularLocation>
</comment>
<evidence type="ECO:0000256" key="2">
    <source>
        <dbReference type="ARBA" id="ARBA00022525"/>
    </source>
</evidence>
<dbReference type="SUPFAM" id="SSF53474">
    <property type="entry name" value="alpha/beta-Hydrolases"/>
    <property type="match status" value="1"/>
</dbReference>
<dbReference type="InterPro" id="IPR043595">
    <property type="entry name" value="FaeB/C/D"/>
</dbReference>
<evidence type="ECO:0000313" key="10">
    <source>
        <dbReference type="Proteomes" id="UP000602395"/>
    </source>
</evidence>
<proteinExistence type="predicted"/>
<keyword evidence="2" id="KW-0964">Secreted</keyword>
<dbReference type="EMBL" id="JACWMS010000002">
    <property type="protein sequence ID" value="MBD1320658.1"/>
    <property type="molecule type" value="Genomic_DNA"/>
</dbReference>
<gene>
    <name evidence="9" type="ORF">IDF66_13815</name>
</gene>
<keyword evidence="4" id="KW-0732">Signal</keyword>
<evidence type="ECO:0008006" key="11">
    <source>
        <dbReference type="Google" id="ProtNLM"/>
    </source>
</evidence>
<feature type="compositionally biased region" description="Polar residues" evidence="8">
    <location>
        <begin position="155"/>
        <end position="168"/>
    </location>
</feature>
<evidence type="ECO:0000256" key="6">
    <source>
        <dbReference type="ARBA" id="ARBA00023277"/>
    </source>
</evidence>
<evidence type="ECO:0000256" key="8">
    <source>
        <dbReference type="SAM" id="MobiDB-lite"/>
    </source>
</evidence>
<keyword evidence="3" id="KW-0858">Xylan degradation</keyword>
<keyword evidence="7" id="KW-0624">Polysaccharide degradation</keyword>
<name>A0ABR7WD16_9ACTN</name>
<dbReference type="Proteomes" id="UP000602395">
    <property type="component" value="Unassembled WGS sequence"/>
</dbReference>
<keyword evidence="10" id="KW-1185">Reference proteome</keyword>
<organism evidence="9 10">
    <name type="scientific">Gordonia hankookensis</name>
    <dbReference type="NCBI Taxonomy" id="589403"/>
    <lineage>
        <taxon>Bacteria</taxon>
        <taxon>Bacillati</taxon>
        <taxon>Actinomycetota</taxon>
        <taxon>Actinomycetes</taxon>
        <taxon>Mycobacteriales</taxon>
        <taxon>Gordoniaceae</taxon>
        <taxon>Gordonia</taxon>
    </lineage>
</organism>
<evidence type="ECO:0000256" key="3">
    <source>
        <dbReference type="ARBA" id="ARBA00022651"/>
    </source>
</evidence>
<dbReference type="Gene3D" id="3.40.50.1820">
    <property type="entry name" value="alpha/beta hydrolase"/>
    <property type="match status" value="1"/>
</dbReference>
<evidence type="ECO:0000313" key="9">
    <source>
        <dbReference type="EMBL" id="MBD1320658.1"/>
    </source>
</evidence>
<dbReference type="InterPro" id="IPR029058">
    <property type="entry name" value="AB_hydrolase_fold"/>
</dbReference>
<keyword evidence="5" id="KW-0378">Hydrolase</keyword>
<accession>A0ABR7WD16</accession>
<feature type="region of interest" description="Disordered" evidence="8">
    <location>
        <begin position="150"/>
        <end position="176"/>
    </location>
</feature>
<dbReference type="RefSeq" id="WP_190267265.1">
    <property type="nucleotide sequence ID" value="NZ_BAABAD010000004.1"/>
</dbReference>
<keyword evidence="6" id="KW-0119">Carbohydrate metabolism</keyword>